<dbReference type="SUPFAM" id="SSF53850">
    <property type="entry name" value="Periplasmic binding protein-like II"/>
    <property type="match status" value="1"/>
</dbReference>
<dbReference type="EMBL" id="CP109441">
    <property type="protein sequence ID" value="WUV49360.1"/>
    <property type="molecule type" value="Genomic_DNA"/>
</dbReference>
<dbReference type="PROSITE" id="PS51257">
    <property type="entry name" value="PROKAR_LIPOPROTEIN"/>
    <property type="match status" value="1"/>
</dbReference>
<dbReference type="InterPro" id="IPR006059">
    <property type="entry name" value="SBP"/>
</dbReference>
<dbReference type="RefSeq" id="WP_327094135.1">
    <property type="nucleotide sequence ID" value="NZ_CP109149.1"/>
</dbReference>
<evidence type="ECO:0000256" key="1">
    <source>
        <dbReference type="SAM" id="SignalP"/>
    </source>
</evidence>
<keyword evidence="3" id="KW-1185">Reference proteome</keyword>
<dbReference type="PANTHER" id="PTHR43649">
    <property type="entry name" value="ARABINOSE-BINDING PROTEIN-RELATED"/>
    <property type="match status" value="1"/>
</dbReference>
<name>A0ABZ1Z4I6_9NOCA</name>
<dbReference type="PANTHER" id="PTHR43649:SF30">
    <property type="entry name" value="ABC TRANSPORTER SUBSTRATE-BINDING PROTEIN"/>
    <property type="match status" value="1"/>
</dbReference>
<dbReference type="Pfam" id="PF01547">
    <property type="entry name" value="SBP_bac_1"/>
    <property type="match status" value="1"/>
</dbReference>
<dbReference type="Gene3D" id="3.40.190.10">
    <property type="entry name" value="Periplasmic binding protein-like II"/>
    <property type="match status" value="2"/>
</dbReference>
<dbReference type="Proteomes" id="UP001432062">
    <property type="component" value="Chromosome"/>
</dbReference>
<evidence type="ECO:0000313" key="3">
    <source>
        <dbReference type="Proteomes" id="UP001432062"/>
    </source>
</evidence>
<dbReference type="InterPro" id="IPR050490">
    <property type="entry name" value="Bact_solute-bd_prot1"/>
</dbReference>
<evidence type="ECO:0000313" key="2">
    <source>
        <dbReference type="EMBL" id="WUV49360.1"/>
    </source>
</evidence>
<gene>
    <name evidence="2" type="ORF">OG563_14825</name>
</gene>
<sequence length="416" mass="44342">MKRPLHGVLAGIALVTGLALAVSSCGFGSKDSADSDKTINFLAPTYSDGANGTKALWDRIIDDFQKQNPDYKVNLQMESWESINDVVKTKLQSKSTTPDLLNIDAYASFAGDGMLYPVSEVVSPNVLSDVQPGFAKNASLNGTQYAMPLFASTRTLFYNTDLFAKAGVTTPPKTWAELTDAAKKIQALGGGVSGYGLPLGSEESQAETSLWTFGAGGNWSDGDKITVDTPQNLEGVKAMREIFDAGVTQPNPGATNRKDVINSFIQGKIGMIEGLPPTIAQIADKNPGLKYATAPTPTKDGAPVTLGVADHLMAFKKDGKKAETIKKFLDFFYSANVYSNFVKNEHFIPITTSATAVLADDPVTKAFASTLPVAKFYPSNNPKWAAAQGAMHQQMGTIAQGADPAQVLQRIQEAAK</sequence>
<protein>
    <submittedName>
        <fullName evidence="2">Extracellular solute-binding protein</fullName>
    </submittedName>
</protein>
<proteinExistence type="predicted"/>
<reference evidence="2" key="1">
    <citation type="submission" date="2022-10" db="EMBL/GenBank/DDBJ databases">
        <title>The complete genomes of actinobacterial strains from the NBC collection.</title>
        <authorList>
            <person name="Joergensen T.S."/>
            <person name="Alvarez Arevalo M."/>
            <person name="Sterndorff E.B."/>
            <person name="Faurdal D."/>
            <person name="Vuksanovic O."/>
            <person name="Mourched A.-S."/>
            <person name="Charusanti P."/>
            <person name="Shaw S."/>
            <person name="Blin K."/>
            <person name="Weber T."/>
        </authorList>
    </citation>
    <scope>NUCLEOTIDE SEQUENCE</scope>
    <source>
        <strain evidence="2">NBC_01482</strain>
    </source>
</reference>
<feature type="chain" id="PRO_5046056476" evidence="1">
    <location>
        <begin position="22"/>
        <end position="416"/>
    </location>
</feature>
<feature type="signal peptide" evidence="1">
    <location>
        <begin position="1"/>
        <end position="21"/>
    </location>
</feature>
<keyword evidence="1" id="KW-0732">Signal</keyword>
<organism evidence="2 3">
    <name type="scientific">Nocardia vinacea</name>
    <dbReference type="NCBI Taxonomy" id="96468"/>
    <lineage>
        <taxon>Bacteria</taxon>
        <taxon>Bacillati</taxon>
        <taxon>Actinomycetota</taxon>
        <taxon>Actinomycetes</taxon>
        <taxon>Mycobacteriales</taxon>
        <taxon>Nocardiaceae</taxon>
        <taxon>Nocardia</taxon>
    </lineage>
</organism>
<accession>A0ABZ1Z4I6</accession>